<dbReference type="GO" id="GO:0016706">
    <property type="term" value="F:2-oxoglutarate-dependent dioxygenase activity"/>
    <property type="evidence" value="ECO:0007669"/>
    <property type="project" value="UniProtKB-ARBA"/>
</dbReference>
<dbReference type="RefSeq" id="WP_048364121.1">
    <property type="nucleotide sequence ID" value="NZ_JAAEBV010000002.1"/>
</dbReference>
<dbReference type="Pfam" id="PF02668">
    <property type="entry name" value="TauD"/>
    <property type="match status" value="1"/>
</dbReference>
<dbReference type="InterPro" id="IPR042098">
    <property type="entry name" value="TauD-like_sf"/>
</dbReference>
<evidence type="ECO:0000256" key="2">
    <source>
        <dbReference type="ARBA" id="ARBA00023002"/>
    </source>
</evidence>
<evidence type="ECO:0000259" key="4">
    <source>
        <dbReference type="Pfam" id="PF02668"/>
    </source>
</evidence>
<keyword evidence="5" id="KW-0223">Dioxygenase</keyword>
<evidence type="ECO:0000256" key="1">
    <source>
        <dbReference type="ARBA" id="ARBA00001954"/>
    </source>
</evidence>
<dbReference type="EMBL" id="JYLF01000003">
    <property type="protein sequence ID" value="KMN14306.1"/>
    <property type="molecule type" value="Genomic_DNA"/>
</dbReference>
<dbReference type="AlphaFoldDB" id="A0A0J6IYQ3"/>
<evidence type="ECO:0000256" key="3">
    <source>
        <dbReference type="ARBA" id="ARBA00023194"/>
    </source>
</evidence>
<comment type="cofactor">
    <cofactor evidence="1">
        <name>Fe(2+)</name>
        <dbReference type="ChEBI" id="CHEBI:29033"/>
    </cofactor>
</comment>
<protein>
    <submittedName>
        <fullName evidence="5">Taurine catabolism dioxygenase TauD</fullName>
    </submittedName>
</protein>
<dbReference type="PANTHER" id="PTHR10696:SF56">
    <property type="entry name" value="TAUD_TFDA-LIKE DOMAIN-CONTAINING PROTEIN"/>
    <property type="match status" value="1"/>
</dbReference>
<dbReference type="GO" id="GO:0017000">
    <property type="term" value="P:antibiotic biosynthetic process"/>
    <property type="evidence" value="ECO:0007669"/>
    <property type="project" value="UniProtKB-KW"/>
</dbReference>
<dbReference type="OrthoDB" id="9769888at2"/>
<evidence type="ECO:0000313" key="5">
    <source>
        <dbReference type="EMBL" id="KMN14306.1"/>
    </source>
</evidence>
<comment type="caution">
    <text evidence="5">The sequence shown here is derived from an EMBL/GenBank/DDBJ whole genome shotgun (WGS) entry which is preliminary data.</text>
</comment>
<name>A0A0J6IYQ3_9PSED</name>
<evidence type="ECO:0000313" key="6">
    <source>
        <dbReference type="Proteomes" id="UP000036325"/>
    </source>
</evidence>
<gene>
    <name evidence="5" type="ORF">TU86_09965</name>
</gene>
<dbReference type="Gene3D" id="3.60.130.10">
    <property type="entry name" value="Clavaminate synthase-like"/>
    <property type="match status" value="1"/>
</dbReference>
<dbReference type="PATRIC" id="fig|1608994.3.peg.2613"/>
<keyword evidence="2" id="KW-0560">Oxidoreductase</keyword>
<dbReference type="Proteomes" id="UP000036325">
    <property type="component" value="Unassembled WGS sequence"/>
</dbReference>
<organism evidence="5 6">
    <name type="scientific">Pseudomonas weihenstephanensis</name>
    <dbReference type="NCBI Taxonomy" id="1608994"/>
    <lineage>
        <taxon>Bacteria</taxon>
        <taxon>Pseudomonadati</taxon>
        <taxon>Pseudomonadota</taxon>
        <taxon>Gammaproteobacteria</taxon>
        <taxon>Pseudomonadales</taxon>
        <taxon>Pseudomonadaceae</taxon>
        <taxon>Pseudomonas</taxon>
    </lineage>
</organism>
<keyword evidence="3" id="KW-0045">Antibiotic biosynthesis</keyword>
<dbReference type="InterPro" id="IPR003819">
    <property type="entry name" value="TauD/TfdA-like"/>
</dbReference>
<reference evidence="5 6" key="1">
    <citation type="submission" date="2015-02" db="EMBL/GenBank/DDBJ databases">
        <title>Pseudomonas helleri sp. nov. and Pseudomonas weihenstephanensis sp. nov., isolated from raw cows milk.</title>
        <authorList>
            <person name="von Neubeck M."/>
            <person name="Huptas C."/>
            <person name="Wenning M."/>
            <person name="Scherer S."/>
        </authorList>
    </citation>
    <scope>NUCLEOTIDE SEQUENCE [LARGE SCALE GENOMIC DNA]</scope>
    <source>
        <strain evidence="5 6">DSM 29166</strain>
    </source>
</reference>
<dbReference type="InterPro" id="IPR050411">
    <property type="entry name" value="AlphaKG_dependent_hydroxylases"/>
</dbReference>
<dbReference type="SUPFAM" id="SSF51197">
    <property type="entry name" value="Clavaminate synthase-like"/>
    <property type="match status" value="1"/>
</dbReference>
<sequence>MLAQAQSLDFPFYRQPTPGFGFECLYAVEPDVKALTSVSTEELYGDLAHSGVVIYRDFSDTLQDFNDFVSAHSSRVTFDPARTTSTANTAEIIAGLHEMGLHRENGNLPFNPDIQWFFCLEAASVGSETTMCDGQKVLFDLSSKTRKQFENTPIKYSRRIPWNNVKRFLSVELELPLEDITDEHLELVNQKVTGQTYRRIDQNLIHSQLIISAVETSCFGGKQAFCNSMLGPSVNYEPPRITWENGDDISLDIWDELKDVTERNTYSHFWKKGDIVVIDNTRVMHGRRRLDDQSRRIFGAQSYRVGGIDQ</sequence>
<feature type="domain" description="TauD/TfdA-like" evidence="4">
    <location>
        <begin position="16"/>
        <end position="300"/>
    </location>
</feature>
<dbReference type="STRING" id="1608994.TU86_09965"/>
<dbReference type="PANTHER" id="PTHR10696">
    <property type="entry name" value="GAMMA-BUTYROBETAINE HYDROXYLASE-RELATED"/>
    <property type="match status" value="1"/>
</dbReference>
<accession>A0A0J6LIX2</accession>
<accession>A0A0J6IYQ3</accession>
<proteinExistence type="predicted"/>